<name>A0A8H3CVT2_9AGAM</name>
<dbReference type="AlphaFoldDB" id="A0A8H3CVT2"/>
<organism evidence="2 3">
    <name type="scientific">Rhizoctonia solani</name>
    <dbReference type="NCBI Taxonomy" id="456999"/>
    <lineage>
        <taxon>Eukaryota</taxon>
        <taxon>Fungi</taxon>
        <taxon>Dikarya</taxon>
        <taxon>Basidiomycota</taxon>
        <taxon>Agaricomycotina</taxon>
        <taxon>Agaricomycetes</taxon>
        <taxon>Cantharellales</taxon>
        <taxon>Ceratobasidiaceae</taxon>
        <taxon>Rhizoctonia</taxon>
    </lineage>
</organism>
<dbReference type="EMBL" id="CAJMWY010002684">
    <property type="protein sequence ID" value="CAE6493125.1"/>
    <property type="molecule type" value="Genomic_DNA"/>
</dbReference>
<sequence length="147" mass="16228">MASGDAHHLVEGSDFAEPNSPLSSERLLESPVDRFLRCDDGLPPSPTNFVAPYWQVLYPRLGLLDPTELHRPPHSLQNNDGEVGWPPSRLNRTAPQPPENVKDPLTFGPSPTRSLRNQPPLSLSSTLTSSHAESSTGPEHTRRSRRP</sequence>
<gene>
    <name evidence="2" type="ORF">RDB_LOCUS114286</name>
</gene>
<protein>
    <submittedName>
        <fullName evidence="2">Uncharacterized protein</fullName>
    </submittedName>
</protein>
<reference evidence="2" key="1">
    <citation type="submission" date="2021-01" db="EMBL/GenBank/DDBJ databases">
        <authorList>
            <person name="Kaushik A."/>
        </authorList>
    </citation>
    <scope>NUCLEOTIDE SEQUENCE</scope>
    <source>
        <strain evidence="2">AG4-RS23</strain>
    </source>
</reference>
<feature type="compositionally biased region" description="Polar residues" evidence="1">
    <location>
        <begin position="109"/>
        <end position="120"/>
    </location>
</feature>
<evidence type="ECO:0000256" key="1">
    <source>
        <dbReference type="SAM" id="MobiDB-lite"/>
    </source>
</evidence>
<evidence type="ECO:0000313" key="2">
    <source>
        <dbReference type="EMBL" id="CAE6493125.1"/>
    </source>
</evidence>
<feature type="non-terminal residue" evidence="2">
    <location>
        <position position="1"/>
    </location>
</feature>
<feature type="region of interest" description="Disordered" evidence="1">
    <location>
        <begin position="65"/>
        <end position="147"/>
    </location>
</feature>
<proteinExistence type="predicted"/>
<evidence type="ECO:0000313" key="3">
    <source>
        <dbReference type="Proteomes" id="UP000663861"/>
    </source>
</evidence>
<dbReference type="Proteomes" id="UP000663861">
    <property type="component" value="Unassembled WGS sequence"/>
</dbReference>
<feature type="region of interest" description="Disordered" evidence="1">
    <location>
        <begin position="1"/>
        <end position="27"/>
    </location>
</feature>
<feature type="compositionally biased region" description="Low complexity" evidence="1">
    <location>
        <begin position="121"/>
        <end position="136"/>
    </location>
</feature>
<comment type="caution">
    <text evidence="2">The sequence shown here is derived from an EMBL/GenBank/DDBJ whole genome shotgun (WGS) entry which is preliminary data.</text>
</comment>
<feature type="compositionally biased region" description="Basic and acidic residues" evidence="1">
    <location>
        <begin position="1"/>
        <end position="11"/>
    </location>
</feature>
<accession>A0A8H3CVT2</accession>